<protein>
    <submittedName>
        <fullName evidence="2">Triosephosphate isomerase</fullName>
    </submittedName>
</protein>
<gene>
    <name evidence="2" type="ORF">LC0644_0259</name>
</gene>
<name>A0A0C9NUU2_LACPA</name>
<dbReference type="NCBIfam" id="NF003302">
    <property type="entry name" value="PRK04302.1"/>
    <property type="match status" value="1"/>
</dbReference>
<dbReference type="EMBL" id="BAYM01000013">
    <property type="protein sequence ID" value="GAN35670.1"/>
    <property type="molecule type" value="Genomic_DNA"/>
</dbReference>
<dbReference type="Pfam" id="PF00121">
    <property type="entry name" value="TIM"/>
    <property type="match status" value="1"/>
</dbReference>
<dbReference type="AlphaFoldDB" id="A0A0C9NUU2"/>
<dbReference type="InterPro" id="IPR035990">
    <property type="entry name" value="TIM_sf"/>
</dbReference>
<sequence length="230" mass="24808">MVQISKPFFIVNPKAYVYGKQAVKLAKIADEVATKYNIDCLFTAQFVDLVRIKAETTHLIITAQHMDAITQGRGMGHVLPEALRDAGVQAVVLNHAENPLEIGVLDKTIHRAREVGLMSIVCSDTPSESRAIASLHPTMMICEPSSLIGTGSISNDDYIKATNEEVRQVDPEVLIMQAAGVSTGEDVKKVLELGADGTGGTSGIINAPDWRVKLEEMVSAMAAFKEAEFA</sequence>
<evidence type="ECO:0000313" key="2">
    <source>
        <dbReference type="EMBL" id="GAN35670.1"/>
    </source>
</evidence>
<dbReference type="RefSeq" id="WP_045624320.1">
    <property type="nucleotide sequence ID" value="NZ_BAYM01000013.1"/>
</dbReference>
<dbReference type="InterPro" id="IPR000652">
    <property type="entry name" value="Triosephosphate_isomerase"/>
</dbReference>
<proteinExistence type="predicted"/>
<comment type="caution">
    <text evidence="2">The sequence shown here is derived from an EMBL/GenBank/DDBJ whole genome shotgun (WGS) entry which is preliminary data.</text>
</comment>
<dbReference type="SUPFAM" id="SSF51351">
    <property type="entry name" value="Triosephosphate isomerase (TIM)"/>
    <property type="match status" value="1"/>
</dbReference>
<evidence type="ECO:0000256" key="1">
    <source>
        <dbReference type="ARBA" id="ARBA00023235"/>
    </source>
</evidence>
<reference evidence="3" key="1">
    <citation type="submission" date="2014-05" db="EMBL/GenBank/DDBJ databases">
        <title>Whole genome sequencing of Lactobacillus casei NRIC0644.</title>
        <authorList>
            <person name="Atarashi H."/>
            <person name="Yoshida Y."/>
            <person name="Fujimura S."/>
            <person name="Tanaka N."/>
            <person name="Shiwa Y."/>
            <person name="Yoshikawa H."/>
            <person name="Okada S."/>
            <person name="Nakagawa J."/>
        </authorList>
    </citation>
    <scope>NUCLEOTIDE SEQUENCE [LARGE SCALE GENOMIC DNA]</scope>
    <source>
        <strain evidence="3">NRIC0644</strain>
    </source>
</reference>
<keyword evidence="1 2" id="KW-0413">Isomerase</keyword>
<organism evidence="2 3">
    <name type="scientific">Lacticaseibacillus paracasei NRIC 0644</name>
    <dbReference type="NCBI Taxonomy" id="1435038"/>
    <lineage>
        <taxon>Bacteria</taxon>
        <taxon>Bacillati</taxon>
        <taxon>Bacillota</taxon>
        <taxon>Bacilli</taxon>
        <taxon>Lactobacillales</taxon>
        <taxon>Lactobacillaceae</taxon>
        <taxon>Lacticaseibacillus</taxon>
    </lineage>
</organism>
<dbReference type="Gene3D" id="3.20.20.70">
    <property type="entry name" value="Aldolase class I"/>
    <property type="match status" value="1"/>
</dbReference>
<dbReference type="GO" id="GO:0004807">
    <property type="term" value="F:triose-phosphate isomerase activity"/>
    <property type="evidence" value="ECO:0007669"/>
    <property type="project" value="InterPro"/>
</dbReference>
<dbReference type="PROSITE" id="PS51440">
    <property type="entry name" value="TIM_2"/>
    <property type="match status" value="1"/>
</dbReference>
<dbReference type="InterPro" id="IPR013785">
    <property type="entry name" value="Aldolase_TIM"/>
</dbReference>
<accession>A0A0C9NUU2</accession>
<dbReference type="Proteomes" id="UP000032552">
    <property type="component" value="Unassembled WGS sequence"/>
</dbReference>
<evidence type="ECO:0000313" key="3">
    <source>
        <dbReference type="Proteomes" id="UP000032552"/>
    </source>
</evidence>